<dbReference type="PANTHER" id="PTHR43877:SF1">
    <property type="entry name" value="ACETYLTRANSFERASE"/>
    <property type="match status" value="1"/>
</dbReference>
<keyword evidence="3" id="KW-0732">Signal</keyword>
<dbReference type="Proteomes" id="UP001500443">
    <property type="component" value="Unassembled WGS sequence"/>
</dbReference>
<feature type="signal peptide" evidence="3">
    <location>
        <begin position="1"/>
        <end position="21"/>
    </location>
</feature>
<evidence type="ECO:0000256" key="3">
    <source>
        <dbReference type="SAM" id="SignalP"/>
    </source>
</evidence>
<organism evidence="5 6">
    <name type="scientific">Streptomyces synnematoformans</name>
    <dbReference type="NCBI Taxonomy" id="415721"/>
    <lineage>
        <taxon>Bacteria</taxon>
        <taxon>Bacillati</taxon>
        <taxon>Actinomycetota</taxon>
        <taxon>Actinomycetes</taxon>
        <taxon>Kitasatosporales</taxon>
        <taxon>Streptomycetaceae</taxon>
        <taxon>Streptomyces</taxon>
    </lineage>
</organism>
<protein>
    <recommendedName>
        <fullName evidence="4">N-acetyltransferase domain-containing protein</fullName>
    </recommendedName>
</protein>
<dbReference type="SUPFAM" id="SSF55729">
    <property type="entry name" value="Acyl-CoA N-acyltransferases (Nat)"/>
    <property type="match status" value="1"/>
</dbReference>
<evidence type="ECO:0000313" key="6">
    <source>
        <dbReference type="Proteomes" id="UP001500443"/>
    </source>
</evidence>
<keyword evidence="1" id="KW-0808">Transferase</keyword>
<keyword evidence="2" id="KW-0012">Acyltransferase</keyword>
<evidence type="ECO:0000256" key="2">
    <source>
        <dbReference type="ARBA" id="ARBA00023315"/>
    </source>
</evidence>
<evidence type="ECO:0000259" key="4">
    <source>
        <dbReference type="PROSITE" id="PS51186"/>
    </source>
</evidence>
<feature type="domain" description="N-acetyltransferase" evidence="4">
    <location>
        <begin position="31"/>
        <end position="198"/>
    </location>
</feature>
<keyword evidence="6" id="KW-1185">Reference proteome</keyword>
<comment type="caution">
    <text evidence="5">The sequence shown here is derived from an EMBL/GenBank/DDBJ whole genome shotgun (WGS) entry which is preliminary data.</text>
</comment>
<dbReference type="InterPro" id="IPR000182">
    <property type="entry name" value="GNAT_dom"/>
</dbReference>
<dbReference type="InterPro" id="IPR050832">
    <property type="entry name" value="Bact_Acetyltransf"/>
</dbReference>
<sequence length="212" mass="22098">MRAAGAVGYVLAVTPSVPASAASAAAGGPEPHFRPAGAADAPAVAALHAASWRRHYRGALSDAYLDGDVVTDREAVWAGRLADADAAKGRLTYVCEADGALLGFVHTVLHEHPRWGALVDNLHVAYGSQRRGIGARLMRLAARGVAERTPRAGLHLWVLEQNSRAQAFYAALGGSRTERALVPPPGGDPARLAGSPACLRYVWPAGAGLFRG</sequence>
<dbReference type="InterPro" id="IPR016181">
    <property type="entry name" value="Acyl_CoA_acyltransferase"/>
</dbReference>
<gene>
    <name evidence="5" type="ORF">GCM10009802_22630</name>
</gene>
<accession>A0ABP5JPE9</accession>
<dbReference type="Pfam" id="PF13508">
    <property type="entry name" value="Acetyltransf_7"/>
    <property type="match status" value="1"/>
</dbReference>
<feature type="chain" id="PRO_5046100258" description="N-acetyltransferase domain-containing protein" evidence="3">
    <location>
        <begin position="22"/>
        <end position="212"/>
    </location>
</feature>
<name>A0ABP5JPE9_9ACTN</name>
<evidence type="ECO:0000256" key="1">
    <source>
        <dbReference type="ARBA" id="ARBA00022679"/>
    </source>
</evidence>
<dbReference type="EMBL" id="BAAAPF010000050">
    <property type="protein sequence ID" value="GAA2120112.1"/>
    <property type="molecule type" value="Genomic_DNA"/>
</dbReference>
<dbReference type="CDD" id="cd04301">
    <property type="entry name" value="NAT_SF"/>
    <property type="match status" value="1"/>
</dbReference>
<reference evidence="6" key="1">
    <citation type="journal article" date="2019" name="Int. J. Syst. Evol. Microbiol.">
        <title>The Global Catalogue of Microorganisms (GCM) 10K type strain sequencing project: providing services to taxonomists for standard genome sequencing and annotation.</title>
        <authorList>
            <consortium name="The Broad Institute Genomics Platform"/>
            <consortium name="The Broad Institute Genome Sequencing Center for Infectious Disease"/>
            <person name="Wu L."/>
            <person name="Ma J."/>
        </authorList>
    </citation>
    <scope>NUCLEOTIDE SEQUENCE [LARGE SCALE GENOMIC DNA]</scope>
    <source>
        <strain evidence="6">JCM 15481</strain>
    </source>
</reference>
<evidence type="ECO:0000313" key="5">
    <source>
        <dbReference type="EMBL" id="GAA2120112.1"/>
    </source>
</evidence>
<dbReference type="PANTHER" id="PTHR43877">
    <property type="entry name" value="AMINOALKYLPHOSPHONATE N-ACETYLTRANSFERASE-RELATED-RELATED"/>
    <property type="match status" value="1"/>
</dbReference>
<dbReference type="Gene3D" id="3.40.630.30">
    <property type="match status" value="1"/>
</dbReference>
<proteinExistence type="predicted"/>
<dbReference type="PROSITE" id="PS51186">
    <property type="entry name" value="GNAT"/>
    <property type="match status" value="1"/>
</dbReference>